<proteinExistence type="predicted"/>
<dbReference type="Proteomes" id="UP000183263">
    <property type="component" value="Unassembled WGS sequence"/>
</dbReference>
<evidence type="ECO:0000313" key="2">
    <source>
        <dbReference type="Proteomes" id="UP000183263"/>
    </source>
</evidence>
<dbReference type="Pfam" id="PF14017">
    <property type="entry name" value="DUF4233"/>
    <property type="match status" value="1"/>
</dbReference>
<keyword evidence="2" id="KW-1185">Reference proteome</keyword>
<reference evidence="1 2" key="1">
    <citation type="submission" date="2016-10" db="EMBL/GenBank/DDBJ databases">
        <authorList>
            <person name="de Groot N.N."/>
        </authorList>
    </citation>
    <scope>NUCLEOTIDE SEQUENCE [LARGE SCALE GENOMIC DNA]</scope>
    <source>
        <strain evidence="1 2">DSM 44892</strain>
    </source>
</reference>
<protein>
    <recommendedName>
        <fullName evidence="3">DUF4233 domain-containing protein</fullName>
    </recommendedName>
</protein>
<gene>
    <name evidence="1" type="ORF">SAMN05444695_102379</name>
</gene>
<accession>A0A1G8DQT0</accession>
<dbReference type="OrthoDB" id="4773077at2"/>
<dbReference type="EMBL" id="FNDN01000002">
    <property type="protein sequence ID" value="SDH60066.1"/>
    <property type="molecule type" value="Genomic_DNA"/>
</dbReference>
<sequence length="148" mass="15530">MSDSRNGEGSGPQDAGPENSEIPAAPDPWKGFRGVCAGTLVLEAIVILLALPIVANLGGGVTWLSGGLIIGSAIAMVLGAGVQGRSWAMKFNITIQVILLFGAFVDLSIGAVGVIFGVVWAYLLYLRRDLRIRMEKGLLPSQQPRTLG</sequence>
<name>A0A1G8DQT0_9NOCA</name>
<dbReference type="AlphaFoldDB" id="A0A1G8DQT0"/>
<dbReference type="InterPro" id="IPR025327">
    <property type="entry name" value="DUF4233"/>
</dbReference>
<organism evidence="1 2">
    <name type="scientific">Rhodococcus triatomae</name>
    <dbReference type="NCBI Taxonomy" id="300028"/>
    <lineage>
        <taxon>Bacteria</taxon>
        <taxon>Bacillati</taxon>
        <taxon>Actinomycetota</taxon>
        <taxon>Actinomycetes</taxon>
        <taxon>Mycobacteriales</taxon>
        <taxon>Nocardiaceae</taxon>
        <taxon>Rhodococcus</taxon>
    </lineage>
</organism>
<evidence type="ECO:0008006" key="3">
    <source>
        <dbReference type="Google" id="ProtNLM"/>
    </source>
</evidence>
<evidence type="ECO:0000313" key="1">
    <source>
        <dbReference type="EMBL" id="SDH60066.1"/>
    </source>
</evidence>